<evidence type="ECO:0000313" key="1">
    <source>
        <dbReference type="Proteomes" id="UP000492821"/>
    </source>
</evidence>
<keyword evidence="1" id="KW-1185">Reference proteome</keyword>
<evidence type="ECO:0000313" key="2">
    <source>
        <dbReference type="WBParaSite" id="Pan_g16777.t1"/>
    </source>
</evidence>
<reference evidence="2" key="2">
    <citation type="submission" date="2020-10" db="UniProtKB">
        <authorList>
            <consortium name="WormBaseParasite"/>
        </authorList>
    </citation>
    <scope>IDENTIFICATION</scope>
</reference>
<dbReference type="Proteomes" id="UP000492821">
    <property type="component" value="Unassembled WGS sequence"/>
</dbReference>
<reference evidence="1" key="1">
    <citation type="journal article" date="2013" name="Genetics">
        <title>The draft genome and transcriptome of Panagrellus redivivus are shaped by the harsh demands of a free-living lifestyle.</title>
        <authorList>
            <person name="Srinivasan J."/>
            <person name="Dillman A.R."/>
            <person name="Macchietto M.G."/>
            <person name="Heikkinen L."/>
            <person name="Lakso M."/>
            <person name="Fracchia K.M."/>
            <person name="Antoshechkin I."/>
            <person name="Mortazavi A."/>
            <person name="Wong G."/>
            <person name="Sternberg P.W."/>
        </authorList>
    </citation>
    <scope>NUCLEOTIDE SEQUENCE [LARGE SCALE GENOMIC DNA]</scope>
    <source>
        <strain evidence="1">MT8872</strain>
    </source>
</reference>
<proteinExistence type="predicted"/>
<sequence>MTTARTVTPRTTTGASFELFQLTQLTPNKCNHARSGVEWGADATSGSRHHSSFCIPPPASTSFSITLIDFLTRTHRLLNDHNLILLHHSPLEVLRGKKRRVFM</sequence>
<name>A0A7E4V6S9_PANRE</name>
<accession>A0A7E4V6S9</accession>
<dbReference type="WBParaSite" id="Pan_g16777.t1">
    <property type="protein sequence ID" value="Pan_g16777.t1"/>
    <property type="gene ID" value="Pan_g16777"/>
</dbReference>
<protein>
    <submittedName>
        <fullName evidence="2">Uncharacterized protein</fullName>
    </submittedName>
</protein>
<dbReference type="AlphaFoldDB" id="A0A7E4V6S9"/>
<organism evidence="1 2">
    <name type="scientific">Panagrellus redivivus</name>
    <name type="common">Microworm</name>
    <dbReference type="NCBI Taxonomy" id="6233"/>
    <lineage>
        <taxon>Eukaryota</taxon>
        <taxon>Metazoa</taxon>
        <taxon>Ecdysozoa</taxon>
        <taxon>Nematoda</taxon>
        <taxon>Chromadorea</taxon>
        <taxon>Rhabditida</taxon>
        <taxon>Tylenchina</taxon>
        <taxon>Panagrolaimomorpha</taxon>
        <taxon>Panagrolaimoidea</taxon>
        <taxon>Panagrolaimidae</taxon>
        <taxon>Panagrellus</taxon>
    </lineage>
</organism>